<dbReference type="InterPro" id="IPR011029">
    <property type="entry name" value="DEATH-like_dom_sf"/>
</dbReference>
<reference evidence="4" key="1">
    <citation type="journal article" date="2017" name="bioRxiv">
        <title>Comparative analysis of the genomes of Stylophora pistillata and Acropora digitifera provides evidence for extensive differences between species of corals.</title>
        <authorList>
            <person name="Voolstra C.R."/>
            <person name="Li Y."/>
            <person name="Liew Y.J."/>
            <person name="Baumgarten S."/>
            <person name="Zoccola D."/>
            <person name="Flot J.-F."/>
            <person name="Tambutte S."/>
            <person name="Allemand D."/>
            <person name="Aranda M."/>
        </authorList>
    </citation>
    <scope>NUCLEOTIDE SEQUENCE [LARGE SCALE GENOMIC DNA]</scope>
</reference>
<comment type="caution">
    <text evidence="3">The sequence shown here is derived from an EMBL/GenBank/DDBJ whole genome shotgun (WGS) entry which is preliminary data.</text>
</comment>
<keyword evidence="1" id="KW-0053">Apoptosis</keyword>
<evidence type="ECO:0000313" key="3">
    <source>
        <dbReference type="EMBL" id="PFX12240.1"/>
    </source>
</evidence>
<accession>A0A2B4R6X2</accession>
<organism evidence="3 4">
    <name type="scientific">Stylophora pistillata</name>
    <name type="common">Smooth cauliflower coral</name>
    <dbReference type="NCBI Taxonomy" id="50429"/>
    <lineage>
        <taxon>Eukaryota</taxon>
        <taxon>Metazoa</taxon>
        <taxon>Cnidaria</taxon>
        <taxon>Anthozoa</taxon>
        <taxon>Hexacorallia</taxon>
        <taxon>Scleractinia</taxon>
        <taxon>Astrocoeniina</taxon>
        <taxon>Pocilloporidae</taxon>
        <taxon>Stylophora</taxon>
    </lineage>
</organism>
<dbReference type="GO" id="GO:0042981">
    <property type="term" value="P:regulation of apoptotic process"/>
    <property type="evidence" value="ECO:0007669"/>
    <property type="project" value="InterPro"/>
</dbReference>
<evidence type="ECO:0000256" key="1">
    <source>
        <dbReference type="ARBA" id="ARBA00022703"/>
    </source>
</evidence>
<keyword evidence="4" id="KW-1185">Reference proteome</keyword>
<dbReference type="PROSITE" id="PS50168">
    <property type="entry name" value="DED"/>
    <property type="match status" value="2"/>
</dbReference>
<protein>
    <recommendedName>
        <fullName evidence="2">DED domain-containing protein</fullName>
    </recommendedName>
</protein>
<sequence length="205" mass="24187">MSRIEYNNMLFVIGRHLDQLSVHEQLMFMCREKLTRGVQDINNSRSLFEELGHLNFLKIDQLGDLKELLKEVGEWSLLKKVTNFEVKRKKYSNLLEKVIRVFDCGESNELEHLLRICKTKTSFDFETKIRDVRSLFKELESQNFLEFYRLDILIEILRETGKPDLLTEIEEFEKRINEEEELKRKKAPTSGIFASGRNLGGRVIG</sequence>
<feature type="non-terminal residue" evidence="3">
    <location>
        <position position="205"/>
    </location>
</feature>
<name>A0A2B4R6X2_STYPI</name>
<dbReference type="EMBL" id="LSMT01001499">
    <property type="protein sequence ID" value="PFX12240.1"/>
    <property type="molecule type" value="Genomic_DNA"/>
</dbReference>
<feature type="domain" description="DED" evidence="2">
    <location>
        <begin position="90"/>
        <end position="171"/>
    </location>
</feature>
<dbReference type="PANTHER" id="PTHR48169">
    <property type="entry name" value="DED DOMAIN-CONTAINING PROTEIN"/>
    <property type="match status" value="1"/>
</dbReference>
<dbReference type="SUPFAM" id="SSF47986">
    <property type="entry name" value="DEATH domain"/>
    <property type="match status" value="2"/>
</dbReference>
<dbReference type="Proteomes" id="UP000225706">
    <property type="component" value="Unassembled WGS sequence"/>
</dbReference>
<proteinExistence type="predicted"/>
<feature type="domain" description="DED" evidence="2">
    <location>
        <begin position="5"/>
        <end position="83"/>
    </location>
</feature>
<dbReference type="Gene3D" id="1.10.533.10">
    <property type="entry name" value="Death Domain, Fas"/>
    <property type="match status" value="2"/>
</dbReference>
<dbReference type="AlphaFoldDB" id="A0A2B4R6X2"/>
<dbReference type="GO" id="GO:0006915">
    <property type="term" value="P:apoptotic process"/>
    <property type="evidence" value="ECO:0007669"/>
    <property type="project" value="UniProtKB-KW"/>
</dbReference>
<evidence type="ECO:0000313" key="4">
    <source>
        <dbReference type="Proteomes" id="UP000225706"/>
    </source>
</evidence>
<gene>
    <name evidence="3" type="ORF">AWC38_SpisGene23835</name>
</gene>
<dbReference type="PANTHER" id="PTHR48169:SF7">
    <property type="entry name" value="CASPASE 10"/>
    <property type="match status" value="1"/>
</dbReference>
<evidence type="ECO:0000259" key="2">
    <source>
        <dbReference type="PROSITE" id="PS50168"/>
    </source>
</evidence>
<dbReference type="InterPro" id="IPR001875">
    <property type="entry name" value="DED_dom"/>
</dbReference>
<dbReference type="Pfam" id="PF01335">
    <property type="entry name" value="DED"/>
    <property type="match status" value="1"/>
</dbReference>